<dbReference type="Proteomes" id="UP000652761">
    <property type="component" value="Unassembled WGS sequence"/>
</dbReference>
<dbReference type="AlphaFoldDB" id="A0A843VGR6"/>
<name>A0A843VGR6_COLES</name>
<evidence type="ECO:0000313" key="1">
    <source>
        <dbReference type="EMBL" id="MQL97912.1"/>
    </source>
</evidence>
<evidence type="ECO:0000313" key="2">
    <source>
        <dbReference type="Proteomes" id="UP000652761"/>
    </source>
</evidence>
<comment type="caution">
    <text evidence="1">The sequence shown here is derived from an EMBL/GenBank/DDBJ whole genome shotgun (WGS) entry which is preliminary data.</text>
</comment>
<sequence length="79" mass="9065">MVVERQLDLLSVTARLRGYSGLALTGSPVTLVFEVYLKDSPVMMGDKAHRFVFKSHIDCYITRSTSIVFKHRLRTNIDY</sequence>
<gene>
    <name evidence="1" type="ORF">Taro_030611</name>
</gene>
<organism evidence="1 2">
    <name type="scientific">Colocasia esculenta</name>
    <name type="common">Wild taro</name>
    <name type="synonym">Arum esculentum</name>
    <dbReference type="NCBI Taxonomy" id="4460"/>
    <lineage>
        <taxon>Eukaryota</taxon>
        <taxon>Viridiplantae</taxon>
        <taxon>Streptophyta</taxon>
        <taxon>Embryophyta</taxon>
        <taxon>Tracheophyta</taxon>
        <taxon>Spermatophyta</taxon>
        <taxon>Magnoliopsida</taxon>
        <taxon>Liliopsida</taxon>
        <taxon>Araceae</taxon>
        <taxon>Aroideae</taxon>
        <taxon>Colocasieae</taxon>
        <taxon>Colocasia</taxon>
    </lineage>
</organism>
<dbReference type="EMBL" id="NMUH01002116">
    <property type="protein sequence ID" value="MQL97912.1"/>
    <property type="molecule type" value="Genomic_DNA"/>
</dbReference>
<keyword evidence="2" id="KW-1185">Reference proteome</keyword>
<reference evidence="1" key="1">
    <citation type="submission" date="2017-07" db="EMBL/GenBank/DDBJ databases">
        <title>Taro Niue Genome Assembly and Annotation.</title>
        <authorList>
            <person name="Atibalentja N."/>
            <person name="Keating K."/>
            <person name="Fields C.J."/>
        </authorList>
    </citation>
    <scope>NUCLEOTIDE SEQUENCE</scope>
    <source>
        <strain evidence="1">Niue_2</strain>
        <tissue evidence="1">Leaf</tissue>
    </source>
</reference>
<accession>A0A843VGR6</accession>
<proteinExistence type="predicted"/>
<protein>
    <submittedName>
        <fullName evidence="1">Uncharacterized protein</fullName>
    </submittedName>
</protein>